<dbReference type="SUPFAM" id="SSF56024">
    <property type="entry name" value="Phospholipase D/nuclease"/>
    <property type="match status" value="1"/>
</dbReference>
<evidence type="ECO:0008006" key="3">
    <source>
        <dbReference type="Google" id="ProtNLM"/>
    </source>
</evidence>
<proteinExistence type="predicted"/>
<accession>A0A1M6SCW3</accession>
<name>A0A1M6SCW3_XYLRU</name>
<dbReference type="RefSeq" id="WP_073204976.1">
    <property type="nucleotide sequence ID" value="NZ_FRBD01000003.1"/>
</dbReference>
<protein>
    <recommendedName>
        <fullName evidence="3">PLD-like domain-containing protein</fullName>
    </recommendedName>
</protein>
<gene>
    <name evidence="1" type="ORF">SAMN05216463_103122</name>
</gene>
<dbReference type="Gene3D" id="3.30.870.10">
    <property type="entry name" value="Endonuclease Chain A"/>
    <property type="match status" value="1"/>
</dbReference>
<dbReference type="EMBL" id="FRBD01000003">
    <property type="protein sequence ID" value="SHK42592.1"/>
    <property type="molecule type" value="Genomic_DNA"/>
</dbReference>
<reference evidence="1 2" key="1">
    <citation type="submission" date="2016-11" db="EMBL/GenBank/DDBJ databases">
        <authorList>
            <person name="Jaros S."/>
            <person name="Januszkiewicz K."/>
            <person name="Wedrychowicz H."/>
        </authorList>
    </citation>
    <scope>NUCLEOTIDE SEQUENCE [LARGE SCALE GENOMIC DNA]</scope>
    <source>
        <strain evidence="1 2">KHT3</strain>
    </source>
</reference>
<dbReference type="AlphaFoldDB" id="A0A1M6SCW3"/>
<dbReference type="OrthoDB" id="369674at2"/>
<evidence type="ECO:0000313" key="1">
    <source>
        <dbReference type="EMBL" id="SHK42592.1"/>
    </source>
</evidence>
<organism evidence="1 2">
    <name type="scientific">Xylanibacter ruminicola</name>
    <name type="common">Prevotella ruminicola</name>
    <dbReference type="NCBI Taxonomy" id="839"/>
    <lineage>
        <taxon>Bacteria</taxon>
        <taxon>Pseudomonadati</taxon>
        <taxon>Bacteroidota</taxon>
        <taxon>Bacteroidia</taxon>
        <taxon>Bacteroidales</taxon>
        <taxon>Prevotellaceae</taxon>
        <taxon>Xylanibacter</taxon>
    </lineage>
</organism>
<evidence type="ECO:0000313" key="2">
    <source>
        <dbReference type="Proteomes" id="UP000184130"/>
    </source>
</evidence>
<sequence>MAQSLLQEHLYGDLLAPTQGYHTDFAVGMTYSLGFDALMTVHLAFGMLGDMDEKEIQTPHLLLEAILKNSDKMVIFCNKGSIAVPPTIRKVYSLLEKNIFEVFNSANITANFHPKVWLIREVNNDNSKDVLMKLIVSSRNMAYSDNIDCITCMTGKVGNAQIKNIKHRPLRTFIEKVCSYSNISEEQAKKVYALAKEVERVEKFDVDKPFDDYDFFPYLFQEDFGLGQVEDYLCGTESIIVSPFIDKTLLGRINPNRKEHRALITRKEYVTADIFNSFDPKGGVFIALDDLATRGMDLHAKMYLVWMGRDQHYLYLGSANATNSAFERNGEFLLRLKFEYGNSKYYHFLKDFYEESNKDSKFVRLNEPVEKATTVIKWDNAELAMKKMMCADDLKAKITRHRDNSFSVVVTSSLKKLDNPVFIAPLQKRDMLREWKGRAVFDEMSAEELSEFYIVSSQLDDGKHHEAVIRIATEGMPNDRDTAIYKSIIKNKRDFVKFLELMLSDTPVQYLSNEILLREKGAGESEDGYEYAQIYEKMLRMSAVNPKQILQIGKMLDKLDKETIPEEFSRIYKQFSNAIKL</sequence>
<dbReference type="Proteomes" id="UP000184130">
    <property type="component" value="Unassembled WGS sequence"/>
</dbReference>